<dbReference type="InterPro" id="IPR017981">
    <property type="entry name" value="GPCR_2-like_7TM"/>
</dbReference>
<evidence type="ECO:0000313" key="14">
    <source>
        <dbReference type="EMBL" id="MBY73676.1"/>
    </source>
</evidence>
<dbReference type="Pfam" id="PF02793">
    <property type="entry name" value="HRM"/>
    <property type="match status" value="1"/>
</dbReference>
<dbReference type="InterPro" id="IPR036445">
    <property type="entry name" value="GPCR_2_extracell_dom_sf"/>
</dbReference>
<proteinExistence type="inferred from homology"/>
<feature type="domain" description="G-protein coupled receptors family 2 profile 1" evidence="12">
    <location>
        <begin position="8"/>
        <end position="89"/>
    </location>
</feature>
<keyword evidence="6" id="KW-0297">G-protein coupled receptor</keyword>
<keyword evidence="15" id="KW-1185">Reference proteome</keyword>
<reference evidence="16" key="2">
    <citation type="submission" date="2025-04" db="UniProtKB">
        <authorList>
            <consortium name="RefSeq"/>
        </authorList>
    </citation>
    <scope>IDENTIFICATION</scope>
    <source>
        <tissue evidence="16">Whole body</tissue>
    </source>
</reference>
<protein>
    <submittedName>
        <fullName evidence="14 16">PDF receptor</fullName>
    </submittedName>
</protein>
<dbReference type="GO" id="GO:0005886">
    <property type="term" value="C:plasma membrane"/>
    <property type="evidence" value="ECO:0007669"/>
    <property type="project" value="UniProtKB-SubCell"/>
</dbReference>
<dbReference type="Proteomes" id="UP000694846">
    <property type="component" value="Unplaced"/>
</dbReference>
<gene>
    <name evidence="14" type="primary">Pdfr</name>
    <name evidence="16" type="synonym">LOC112684085</name>
    <name evidence="14" type="ORF">g.1566</name>
</gene>
<dbReference type="AlphaFoldDB" id="A0A2S2Q7F2"/>
<organism evidence="14">
    <name type="scientific">Sipha flava</name>
    <name type="common">yellow sugarcane aphid</name>
    <dbReference type="NCBI Taxonomy" id="143950"/>
    <lineage>
        <taxon>Eukaryota</taxon>
        <taxon>Metazoa</taxon>
        <taxon>Ecdysozoa</taxon>
        <taxon>Arthropoda</taxon>
        <taxon>Hexapoda</taxon>
        <taxon>Insecta</taxon>
        <taxon>Pterygota</taxon>
        <taxon>Neoptera</taxon>
        <taxon>Paraneoptera</taxon>
        <taxon>Hemiptera</taxon>
        <taxon>Sternorrhyncha</taxon>
        <taxon>Aphidomorpha</taxon>
        <taxon>Aphidoidea</taxon>
        <taxon>Aphididae</taxon>
        <taxon>Sipha</taxon>
    </lineage>
</organism>
<dbReference type="PANTHER" id="PTHR45620:SF17">
    <property type="entry name" value="PDF RECEPTOR"/>
    <property type="match status" value="1"/>
</dbReference>
<dbReference type="PROSITE" id="PS50261">
    <property type="entry name" value="G_PROTEIN_RECEP_F2_4"/>
    <property type="match status" value="1"/>
</dbReference>
<dbReference type="OrthoDB" id="5967113at2759"/>
<feature type="transmembrane region" description="Helical" evidence="11">
    <location>
        <begin position="343"/>
        <end position="362"/>
    </location>
</feature>
<evidence type="ECO:0000256" key="10">
    <source>
        <dbReference type="ARBA" id="ARBA00023224"/>
    </source>
</evidence>
<dbReference type="GO" id="GO:0007188">
    <property type="term" value="P:adenylate cyclase-modulating G protein-coupled receptor signaling pathway"/>
    <property type="evidence" value="ECO:0007669"/>
    <property type="project" value="TreeGrafter"/>
</dbReference>
<evidence type="ECO:0000256" key="1">
    <source>
        <dbReference type="ARBA" id="ARBA00004651"/>
    </source>
</evidence>
<dbReference type="InterPro" id="IPR050332">
    <property type="entry name" value="GPCR_2"/>
</dbReference>
<feature type="transmembrane region" description="Helical" evidence="11">
    <location>
        <begin position="253"/>
        <end position="273"/>
    </location>
</feature>
<feature type="transmembrane region" description="Helical" evidence="11">
    <location>
        <begin position="148"/>
        <end position="166"/>
    </location>
</feature>
<name>A0A2S2Q7F2_9HEMI</name>
<dbReference type="PROSITE" id="PS00649">
    <property type="entry name" value="G_PROTEIN_RECEP_F2_1"/>
    <property type="match status" value="1"/>
</dbReference>
<dbReference type="InterPro" id="IPR001879">
    <property type="entry name" value="GPCR_2_extracellular_dom"/>
</dbReference>
<keyword evidence="8 14" id="KW-0675">Receptor</keyword>
<dbReference type="PRINTS" id="PR00249">
    <property type="entry name" value="GPCRSECRETIN"/>
</dbReference>
<evidence type="ECO:0000256" key="9">
    <source>
        <dbReference type="ARBA" id="ARBA00023180"/>
    </source>
</evidence>
<dbReference type="InterPro" id="IPR000832">
    <property type="entry name" value="GPCR_2_secretin-like"/>
</dbReference>
<evidence type="ECO:0000313" key="16">
    <source>
        <dbReference type="RefSeq" id="XP_025411187.1"/>
    </source>
</evidence>
<evidence type="ECO:0000313" key="15">
    <source>
        <dbReference type="Proteomes" id="UP000694846"/>
    </source>
</evidence>
<dbReference type="PANTHER" id="PTHR45620">
    <property type="entry name" value="PDF RECEPTOR-LIKE PROTEIN-RELATED"/>
    <property type="match status" value="1"/>
</dbReference>
<dbReference type="PROSITE" id="PS00650">
    <property type="entry name" value="G_PROTEIN_RECEP_F2_2"/>
    <property type="match status" value="1"/>
</dbReference>
<dbReference type="RefSeq" id="XP_025411187.1">
    <property type="nucleotide sequence ID" value="XM_025555402.1"/>
</dbReference>
<evidence type="ECO:0000256" key="4">
    <source>
        <dbReference type="ARBA" id="ARBA00022692"/>
    </source>
</evidence>
<dbReference type="SUPFAM" id="SSF81321">
    <property type="entry name" value="Family A G protein-coupled receptor-like"/>
    <property type="match status" value="1"/>
</dbReference>
<evidence type="ECO:0000256" key="8">
    <source>
        <dbReference type="ARBA" id="ARBA00023170"/>
    </source>
</evidence>
<dbReference type="PROSITE" id="PS50227">
    <property type="entry name" value="G_PROTEIN_RECEP_F2_3"/>
    <property type="match status" value="1"/>
</dbReference>
<evidence type="ECO:0000256" key="3">
    <source>
        <dbReference type="ARBA" id="ARBA00022475"/>
    </source>
</evidence>
<comment type="subcellular location">
    <subcellularLocation>
        <location evidence="1">Cell membrane</location>
        <topology evidence="1">Multi-pass membrane protein</topology>
    </subcellularLocation>
</comment>
<feature type="transmembrane region" description="Helical" evidence="11">
    <location>
        <begin position="293"/>
        <end position="317"/>
    </location>
</feature>
<keyword evidence="9" id="KW-0325">Glycoprotein</keyword>
<dbReference type="Gene3D" id="4.10.1240.10">
    <property type="entry name" value="GPCR, family 2, extracellular hormone receptor domain"/>
    <property type="match status" value="1"/>
</dbReference>
<keyword evidence="7 11" id="KW-0472">Membrane</keyword>
<dbReference type="GO" id="GO:0008528">
    <property type="term" value="F:G protein-coupled peptide receptor activity"/>
    <property type="evidence" value="ECO:0007669"/>
    <property type="project" value="TreeGrafter"/>
</dbReference>
<dbReference type="InterPro" id="IPR017983">
    <property type="entry name" value="GPCR_2_secretin-like_CS"/>
</dbReference>
<evidence type="ECO:0000259" key="13">
    <source>
        <dbReference type="PROSITE" id="PS50261"/>
    </source>
</evidence>
<dbReference type="Pfam" id="PF00002">
    <property type="entry name" value="7tm_2"/>
    <property type="match status" value="1"/>
</dbReference>
<sequence length="423" mass="49224">MKISTLASCDSNSPYHLITSNNKFCNWSYDEKICWPIAKANTNVSQPCPKELGFNKMKMVYKYCREDGRWENVSHFFGSTDYSSCYTEELKTLLKELGSVNDTKKKFNIATNTGLIEIVGSLVSIISLIISLCIFIRHKGLLEQRFKIHMNLFVALSLQMFIRLILNIDKLDLLKTKFDRKNVNCYVDCNNQTYLVYTGNWILGIMYTPIICESTQVILEWSKTASFMWMYNEGVYLYRIIKSRVLRINPINLRMYLFGWGLPALLTAVWLLVTMVYYKKSSSVCWWGYNLLPFFWILEGPRIVIIIINFIILIVVLRELLKKIKSKLTPSNELDIIRKVSKAAIALVPLLGITNFILVILPEPHAKSPELFALWSYSAHILHSFQGLMVSILYCFINKDIKNSFDKRMMLQKSRRNFEMEMT</sequence>
<keyword evidence="10" id="KW-0807">Transducer</keyword>
<keyword evidence="3" id="KW-1003">Cell membrane</keyword>
<feature type="transmembrane region" description="Helical" evidence="11">
    <location>
        <begin position="374"/>
        <end position="397"/>
    </location>
</feature>
<dbReference type="SMART" id="SM00008">
    <property type="entry name" value="HormR"/>
    <property type="match status" value="1"/>
</dbReference>
<reference evidence="14" key="1">
    <citation type="submission" date="2018-04" db="EMBL/GenBank/DDBJ databases">
        <title>Transcriptome assembly of Sipha flava.</title>
        <authorList>
            <person name="Scully E.D."/>
            <person name="Geib S.M."/>
            <person name="Palmer N.A."/>
            <person name="Koch K."/>
            <person name="Bradshaw J."/>
            <person name="Heng-Moss T."/>
            <person name="Sarath G."/>
        </authorList>
    </citation>
    <scope>NUCLEOTIDE SEQUENCE</scope>
</reference>
<accession>A0A2S2Q7F2</accession>
<keyword evidence="5 11" id="KW-1133">Transmembrane helix</keyword>
<dbReference type="EMBL" id="GGMS01004473">
    <property type="protein sequence ID" value="MBY73676.1"/>
    <property type="molecule type" value="Transcribed_RNA"/>
</dbReference>
<evidence type="ECO:0000256" key="2">
    <source>
        <dbReference type="ARBA" id="ARBA00005314"/>
    </source>
</evidence>
<evidence type="ECO:0000256" key="6">
    <source>
        <dbReference type="ARBA" id="ARBA00023040"/>
    </source>
</evidence>
<evidence type="ECO:0000256" key="5">
    <source>
        <dbReference type="ARBA" id="ARBA00022989"/>
    </source>
</evidence>
<keyword evidence="4 11" id="KW-0812">Transmembrane</keyword>
<comment type="similarity">
    <text evidence="2">Belongs to the G-protein coupled receptor 2 family.</text>
</comment>
<feature type="domain" description="G-protein coupled receptors family 2 profile 2" evidence="13">
    <location>
        <begin position="113"/>
        <end position="398"/>
    </location>
</feature>
<evidence type="ECO:0000256" key="7">
    <source>
        <dbReference type="ARBA" id="ARBA00023136"/>
    </source>
</evidence>
<feature type="transmembrane region" description="Helical" evidence="11">
    <location>
        <begin position="114"/>
        <end position="136"/>
    </location>
</feature>
<dbReference type="SUPFAM" id="SSF111418">
    <property type="entry name" value="Hormone receptor domain"/>
    <property type="match status" value="1"/>
</dbReference>
<dbReference type="Gene3D" id="1.20.1070.10">
    <property type="entry name" value="Rhodopsin 7-helix transmembrane proteins"/>
    <property type="match status" value="1"/>
</dbReference>
<dbReference type="GO" id="GO:0007166">
    <property type="term" value="P:cell surface receptor signaling pathway"/>
    <property type="evidence" value="ECO:0007669"/>
    <property type="project" value="InterPro"/>
</dbReference>
<evidence type="ECO:0000259" key="12">
    <source>
        <dbReference type="PROSITE" id="PS50227"/>
    </source>
</evidence>
<evidence type="ECO:0000256" key="11">
    <source>
        <dbReference type="SAM" id="Phobius"/>
    </source>
</evidence>